<protein>
    <submittedName>
        <fullName evidence="7">Simple sugar transport system permease protein</fullName>
    </submittedName>
</protein>
<evidence type="ECO:0000256" key="3">
    <source>
        <dbReference type="ARBA" id="ARBA00022692"/>
    </source>
</evidence>
<evidence type="ECO:0000256" key="5">
    <source>
        <dbReference type="ARBA" id="ARBA00023136"/>
    </source>
</evidence>
<evidence type="ECO:0000256" key="4">
    <source>
        <dbReference type="ARBA" id="ARBA00022989"/>
    </source>
</evidence>
<comment type="caution">
    <text evidence="7">The sequence shown here is derived from an EMBL/GenBank/DDBJ whole genome shotgun (WGS) entry which is preliminary data.</text>
</comment>
<keyword evidence="5 6" id="KW-0472">Membrane</keyword>
<keyword evidence="4 6" id="KW-1133">Transmembrane helix</keyword>
<keyword evidence="3 6" id="KW-0812">Transmembrane</keyword>
<dbReference type="AlphaFoldDB" id="A0A840AP87"/>
<dbReference type="CDD" id="cd06580">
    <property type="entry name" value="TM_PBP1_transp_TpRbsC_like"/>
    <property type="match status" value="1"/>
</dbReference>
<evidence type="ECO:0000313" key="8">
    <source>
        <dbReference type="Proteomes" id="UP000553963"/>
    </source>
</evidence>
<dbReference type="InterPro" id="IPR001851">
    <property type="entry name" value="ABC_transp_permease"/>
</dbReference>
<dbReference type="RefSeq" id="WP_183399079.1">
    <property type="nucleotide sequence ID" value="NZ_JACIDS010000003.1"/>
</dbReference>
<organism evidence="7 8">
    <name type="scientific">Kaistia hirudinis</name>
    <dbReference type="NCBI Taxonomy" id="1293440"/>
    <lineage>
        <taxon>Bacteria</taxon>
        <taxon>Pseudomonadati</taxon>
        <taxon>Pseudomonadota</taxon>
        <taxon>Alphaproteobacteria</taxon>
        <taxon>Hyphomicrobiales</taxon>
        <taxon>Kaistiaceae</taxon>
        <taxon>Kaistia</taxon>
    </lineage>
</organism>
<feature type="transmembrane region" description="Helical" evidence="6">
    <location>
        <begin position="93"/>
        <end position="113"/>
    </location>
</feature>
<comment type="subcellular location">
    <subcellularLocation>
        <location evidence="1">Cell membrane</location>
        <topology evidence="1">Multi-pass membrane protein</topology>
    </subcellularLocation>
</comment>
<proteinExistence type="predicted"/>
<feature type="transmembrane region" description="Helical" evidence="6">
    <location>
        <begin position="277"/>
        <end position="296"/>
    </location>
</feature>
<evidence type="ECO:0000256" key="6">
    <source>
        <dbReference type="SAM" id="Phobius"/>
    </source>
</evidence>
<name>A0A840AP87_9HYPH</name>
<dbReference type="PANTHER" id="PTHR43370">
    <property type="entry name" value="SUGAR ABC TRANSPORTER INTEGRAL MEMBRANE PROTEIN-RELATED"/>
    <property type="match status" value="1"/>
</dbReference>
<dbReference type="GO" id="GO:0005886">
    <property type="term" value="C:plasma membrane"/>
    <property type="evidence" value="ECO:0007669"/>
    <property type="project" value="UniProtKB-SubCell"/>
</dbReference>
<dbReference type="Pfam" id="PF02653">
    <property type="entry name" value="BPD_transp_2"/>
    <property type="match status" value="1"/>
</dbReference>
<dbReference type="Proteomes" id="UP000553963">
    <property type="component" value="Unassembled WGS sequence"/>
</dbReference>
<gene>
    <name evidence="7" type="ORF">GGR25_002492</name>
</gene>
<dbReference type="EMBL" id="JACIDS010000003">
    <property type="protein sequence ID" value="MBB3931442.1"/>
    <property type="molecule type" value="Genomic_DNA"/>
</dbReference>
<keyword evidence="2" id="KW-1003">Cell membrane</keyword>
<sequence>MSNLFSVILLQATLQAMTPILLASLAGVLCARVGVFNMALEGQMLVGAFFAVVGSYYGGSALAGVAAALVAVLVFTLPLALGTTWLRGDNISICIALNLLASGLTSFLLRIVFGVSGTFSDPAILPIVKLRWLWLRNIPVAGILTWAQTPITFLSWALIGVVWFLLFRTPIGLRLRGVGERPDAAQALGVDVSRYRIVTVLGSSLLLGLAGAQLSLGTVSVFSEDMTAGRGWIALVAVMLARSDPLWAAAACLLFGFTDAIGLRLQSIGLPNQLTDITPYVITLIVIVLNSGRSSIRLRMR</sequence>
<dbReference type="GO" id="GO:0022857">
    <property type="term" value="F:transmembrane transporter activity"/>
    <property type="evidence" value="ECO:0007669"/>
    <property type="project" value="InterPro"/>
</dbReference>
<dbReference type="PANTHER" id="PTHR43370:SF1">
    <property type="entry name" value="GUANOSINE ABC TRANSPORTER PERMEASE PROTEIN NUPQ"/>
    <property type="match status" value="1"/>
</dbReference>
<evidence type="ECO:0000313" key="7">
    <source>
        <dbReference type="EMBL" id="MBB3931442.1"/>
    </source>
</evidence>
<reference evidence="7 8" key="1">
    <citation type="submission" date="2020-08" db="EMBL/GenBank/DDBJ databases">
        <title>Genomic Encyclopedia of Type Strains, Phase IV (KMG-IV): sequencing the most valuable type-strain genomes for metagenomic binning, comparative biology and taxonomic classification.</title>
        <authorList>
            <person name="Goeker M."/>
        </authorList>
    </citation>
    <scope>NUCLEOTIDE SEQUENCE [LARGE SCALE GENOMIC DNA]</scope>
    <source>
        <strain evidence="7 8">DSM 25966</strain>
    </source>
</reference>
<evidence type="ECO:0000256" key="2">
    <source>
        <dbReference type="ARBA" id="ARBA00022475"/>
    </source>
</evidence>
<keyword evidence="8" id="KW-1185">Reference proteome</keyword>
<keyword evidence="7" id="KW-0813">Transport</keyword>
<accession>A0A840AP87</accession>
<evidence type="ECO:0000256" key="1">
    <source>
        <dbReference type="ARBA" id="ARBA00004651"/>
    </source>
</evidence>
<keyword evidence="7" id="KW-0762">Sugar transport</keyword>
<feature type="transmembrane region" description="Helical" evidence="6">
    <location>
        <begin position="56"/>
        <end position="81"/>
    </location>
</feature>
<feature type="transmembrane region" description="Helical" evidence="6">
    <location>
        <begin position="143"/>
        <end position="166"/>
    </location>
</feature>